<keyword evidence="4" id="KW-0949">S-adenosyl-L-methionine</keyword>
<dbReference type="Gene3D" id="3.80.30.20">
    <property type="entry name" value="tm_1862 like domain"/>
    <property type="match status" value="1"/>
</dbReference>
<keyword evidence="11" id="KW-1185">Reference proteome</keyword>
<reference evidence="10" key="1">
    <citation type="submission" date="2015-07" db="EMBL/GenBank/DDBJ databases">
        <title>Draft Genome Sequences of Anaerolinea thermolimosa IMO-1, Bellilinea caldifistulae GOMI-1, Leptolinea tardivitalis YMTK-2, Levilinea saccharolytica KIBI-1,Longilinea arvoryzae KOME-1, Previously Described as Members of the Anaerolineaceae (Chloroflexi).</title>
        <authorList>
            <person name="Sekiguchi Y."/>
            <person name="Ohashi A."/>
            <person name="Matsuura N."/>
            <person name="Tourlousse M.D."/>
        </authorList>
    </citation>
    <scope>NUCLEOTIDE SEQUENCE [LARGE SCALE GENOMIC DNA]</scope>
    <source>
        <strain evidence="10">KOME-1</strain>
    </source>
</reference>
<dbReference type="SFLD" id="SFLDG01082">
    <property type="entry name" value="B12-binding_domain_containing"/>
    <property type="match status" value="1"/>
</dbReference>
<dbReference type="EMBL" id="DF967972">
    <property type="protein sequence ID" value="GAP15166.1"/>
    <property type="molecule type" value="Genomic_DNA"/>
</dbReference>
<proteinExistence type="predicted"/>
<dbReference type="CDD" id="cd01335">
    <property type="entry name" value="Radical_SAM"/>
    <property type="match status" value="1"/>
</dbReference>
<evidence type="ECO:0000256" key="2">
    <source>
        <dbReference type="ARBA" id="ARBA00022485"/>
    </source>
</evidence>
<dbReference type="InterPro" id="IPR005839">
    <property type="entry name" value="Methylthiotransferase"/>
</dbReference>
<dbReference type="Pfam" id="PF00919">
    <property type="entry name" value="UPF0004"/>
    <property type="match status" value="1"/>
</dbReference>
<dbReference type="GO" id="GO:0051539">
    <property type="term" value="F:4 iron, 4 sulfur cluster binding"/>
    <property type="evidence" value="ECO:0007669"/>
    <property type="project" value="UniProtKB-KW"/>
</dbReference>
<feature type="domain" description="MTTase N-terminal" evidence="8">
    <location>
        <begin position="1"/>
        <end position="112"/>
    </location>
</feature>
<dbReference type="InterPro" id="IPR038135">
    <property type="entry name" value="Methylthiotransferase_N_sf"/>
</dbReference>
<dbReference type="GO" id="GO:0046872">
    <property type="term" value="F:metal ion binding"/>
    <property type="evidence" value="ECO:0007669"/>
    <property type="project" value="UniProtKB-KW"/>
</dbReference>
<evidence type="ECO:0000259" key="9">
    <source>
        <dbReference type="PROSITE" id="PS51918"/>
    </source>
</evidence>
<keyword evidence="3 10" id="KW-0808">Transferase</keyword>
<dbReference type="Gene3D" id="3.40.50.12160">
    <property type="entry name" value="Methylthiotransferase, N-terminal domain"/>
    <property type="match status" value="1"/>
</dbReference>
<dbReference type="PROSITE" id="PS51918">
    <property type="entry name" value="RADICAL_SAM"/>
    <property type="match status" value="1"/>
</dbReference>
<dbReference type="InterPro" id="IPR058240">
    <property type="entry name" value="rSAM_sf"/>
</dbReference>
<dbReference type="InterPro" id="IPR013848">
    <property type="entry name" value="Methylthiotransferase_N"/>
</dbReference>
<dbReference type="Proteomes" id="UP000055060">
    <property type="component" value="Unassembled WGS sequence"/>
</dbReference>
<dbReference type="InterPro" id="IPR020612">
    <property type="entry name" value="Methylthiotransferase_CS"/>
</dbReference>
<dbReference type="PROSITE" id="PS01278">
    <property type="entry name" value="MTTASE_RADICAL"/>
    <property type="match status" value="1"/>
</dbReference>
<dbReference type="InterPro" id="IPR006638">
    <property type="entry name" value="Elp3/MiaA/NifB-like_rSAM"/>
</dbReference>
<gene>
    <name evidence="10" type="ORF">LARV_02948</name>
</gene>
<dbReference type="RefSeq" id="WP_075074359.1">
    <property type="nucleotide sequence ID" value="NZ_DF967972.1"/>
</dbReference>
<dbReference type="InterPro" id="IPR023404">
    <property type="entry name" value="rSAM_horseshoe"/>
</dbReference>
<dbReference type="SUPFAM" id="SSF102114">
    <property type="entry name" value="Radical SAM enzymes"/>
    <property type="match status" value="1"/>
</dbReference>
<dbReference type="Pfam" id="PF04055">
    <property type="entry name" value="Radical_SAM"/>
    <property type="match status" value="1"/>
</dbReference>
<evidence type="ECO:0000313" key="11">
    <source>
        <dbReference type="Proteomes" id="UP000055060"/>
    </source>
</evidence>
<dbReference type="SFLD" id="SFLDG01061">
    <property type="entry name" value="methylthiotransferase"/>
    <property type="match status" value="1"/>
</dbReference>
<dbReference type="InterPro" id="IPR007197">
    <property type="entry name" value="rSAM"/>
</dbReference>
<keyword evidence="7" id="KW-0411">Iron-sulfur</keyword>
<evidence type="ECO:0000256" key="4">
    <source>
        <dbReference type="ARBA" id="ARBA00022691"/>
    </source>
</evidence>
<dbReference type="AlphaFoldDB" id="A0A0S7BBV0"/>
<comment type="cofactor">
    <cofactor evidence="1">
        <name>[4Fe-4S] cluster</name>
        <dbReference type="ChEBI" id="CHEBI:49883"/>
    </cofactor>
</comment>
<evidence type="ECO:0000313" key="10">
    <source>
        <dbReference type="EMBL" id="GAP15166.1"/>
    </source>
</evidence>
<name>A0A0S7BBV0_9CHLR</name>
<evidence type="ECO:0000256" key="6">
    <source>
        <dbReference type="ARBA" id="ARBA00023004"/>
    </source>
</evidence>
<evidence type="ECO:0000256" key="1">
    <source>
        <dbReference type="ARBA" id="ARBA00001966"/>
    </source>
</evidence>
<feature type="domain" description="Radical SAM core" evidence="9">
    <location>
        <begin position="128"/>
        <end position="359"/>
    </location>
</feature>
<keyword evidence="6" id="KW-0408">Iron</keyword>
<accession>A0A0S7BBV0</accession>
<dbReference type="PANTHER" id="PTHR11918:SF45">
    <property type="entry name" value="THREONYLCARBAMOYLADENOSINE TRNA METHYLTHIOTRANSFERASE"/>
    <property type="match status" value="1"/>
</dbReference>
<evidence type="ECO:0000256" key="3">
    <source>
        <dbReference type="ARBA" id="ARBA00022679"/>
    </source>
</evidence>
<keyword evidence="2" id="KW-0004">4Fe-4S</keyword>
<dbReference type="NCBIfam" id="TIGR00089">
    <property type="entry name" value="MiaB/RimO family radical SAM methylthiotransferase"/>
    <property type="match status" value="1"/>
</dbReference>
<dbReference type="GO" id="GO:0035598">
    <property type="term" value="F:tRNA (N(6)-L-threonylcarbamoyladenosine(37)-C(2))-methylthiotransferase activity"/>
    <property type="evidence" value="ECO:0007669"/>
    <property type="project" value="TreeGrafter"/>
</dbReference>
<protein>
    <submittedName>
        <fullName evidence="10">Radical SAM methylthiotransferase, MiaB/RimO family</fullName>
    </submittedName>
</protein>
<dbReference type="SFLD" id="SFLDS00029">
    <property type="entry name" value="Radical_SAM"/>
    <property type="match status" value="1"/>
</dbReference>
<evidence type="ECO:0000259" key="8">
    <source>
        <dbReference type="PROSITE" id="PS51449"/>
    </source>
</evidence>
<evidence type="ECO:0000256" key="5">
    <source>
        <dbReference type="ARBA" id="ARBA00022723"/>
    </source>
</evidence>
<keyword evidence="5" id="KW-0479">Metal-binding</keyword>
<dbReference type="PANTHER" id="PTHR11918">
    <property type="entry name" value="RADICAL SAM PROTEINS"/>
    <property type="match status" value="1"/>
</dbReference>
<organism evidence="10">
    <name type="scientific">Longilinea arvoryzae</name>
    <dbReference type="NCBI Taxonomy" id="360412"/>
    <lineage>
        <taxon>Bacteria</taxon>
        <taxon>Bacillati</taxon>
        <taxon>Chloroflexota</taxon>
        <taxon>Anaerolineae</taxon>
        <taxon>Anaerolineales</taxon>
        <taxon>Anaerolineaceae</taxon>
        <taxon>Longilinea</taxon>
    </lineage>
</organism>
<dbReference type="SMART" id="SM00729">
    <property type="entry name" value="Elp3"/>
    <property type="match status" value="1"/>
</dbReference>
<dbReference type="STRING" id="360412.LARV_02948"/>
<sequence>MKVYLDTIGCRLNQSEIEQFARQFRSAGHEIVDSAGKADVVVVNTCTVTSQAASDSRQKIRQAARAGKAEILVTGCWSTLEPQAALALPGVRRLVPNDDKDHLVSGYLNLPEERFDLEPLAREPLPGLHLRTRAFLKVQDGCDNHCTYCITRIARGAGRSVPVSQVIAEVQAAQEGGVNEVVLSGVHLGSWGSDFPKPVHLYHLIEAILKETDVPRLRLSSLEPWDLHEEFFGLWENPRMCRHLHLPLQSGSAATLQRMARKTTPESFSRLVELARRAAPEMAITTDLIAGFPGETGPEFEEGLRFVEQMQFAGGHVFAYSERPGTPAVRLPNAVPYAERRERGARLREAIARSNLAFRKNQLGKEVTVLWESTDSTGPQGWRLHGLTDHYLKVRAYSPERLWNRFDRVRLTELTEDGLLGVIQE</sequence>
<dbReference type="OrthoDB" id="9805215at2"/>
<dbReference type="PROSITE" id="PS51449">
    <property type="entry name" value="MTTASE_N"/>
    <property type="match status" value="1"/>
</dbReference>
<evidence type="ECO:0000256" key="7">
    <source>
        <dbReference type="ARBA" id="ARBA00023014"/>
    </source>
</evidence>